<evidence type="ECO:0000256" key="6">
    <source>
        <dbReference type="SAM" id="Phobius"/>
    </source>
</evidence>
<feature type="transmembrane region" description="Helical" evidence="6">
    <location>
        <begin position="20"/>
        <end position="38"/>
    </location>
</feature>
<evidence type="ECO:0000313" key="8">
    <source>
        <dbReference type="RefSeq" id="XP_029315339.1"/>
    </source>
</evidence>
<dbReference type="FunCoup" id="A0A6J2RZU4">
    <property type="interactions" value="1061"/>
</dbReference>
<evidence type="ECO:0000313" key="7">
    <source>
        <dbReference type="Proteomes" id="UP000504630"/>
    </source>
</evidence>
<evidence type="ECO:0000256" key="3">
    <source>
        <dbReference type="ARBA" id="ARBA00022692"/>
    </source>
</evidence>
<sequence length="217" mass="23493">MCTFDKEKGPMRLMKKGLTLILVGHINFILGAIVHGNVLRHISKPGKHITTEYTVANIISVTSGLLSIICGIIAIVVSRNLHVLKLQIGLLIASFLNTLLSAACCIGLILAISITVSHNGEGLMLGCNDTEIPINARSPVSARCPFDTTRIYDTTLAMWIPCAVLAAVEAGLSVWCFIVGLVLRGLAPCWNSYIKEQLEEEAPHSQRLIGQRLNPDV</sequence>
<dbReference type="PANTHER" id="PTHR31258:SF1">
    <property type="entry name" value="KERATINOCYTE-ASSOCIATED PROTEIN 3"/>
    <property type="match status" value="1"/>
</dbReference>
<dbReference type="CTD" id="200634"/>
<dbReference type="PANTHER" id="PTHR31258">
    <property type="entry name" value="KERATINOCYTE-ASSOCIATED PROTEIN 3"/>
    <property type="match status" value="1"/>
</dbReference>
<keyword evidence="3 6" id="KW-0812">Transmembrane</keyword>
<dbReference type="Proteomes" id="UP000504630">
    <property type="component" value="Chromosome 3"/>
</dbReference>
<evidence type="ECO:0000256" key="5">
    <source>
        <dbReference type="ARBA" id="ARBA00023136"/>
    </source>
</evidence>
<dbReference type="InterPro" id="IPR020977">
    <property type="entry name" value="Beta-casein-like"/>
</dbReference>
<dbReference type="RefSeq" id="XP_029315339.1">
    <property type="nucleotide sequence ID" value="XM_029459479.1"/>
</dbReference>
<accession>A0A6J2RZU4</accession>
<gene>
    <name evidence="8" type="primary">krtcap3</name>
</gene>
<keyword evidence="7" id="KW-1185">Reference proteome</keyword>
<dbReference type="InParanoid" id="A0A6J2RZU4"/>
<dbReference type="AlphaFoldDB" id="A0A6J2RZU4"/>
<evidence type="ECO:0000256" key="1">
    <source>
        <dbReference type="ARBA" id="ARBA00004141"/>
    </source>
</evidence>
<comment type="similarity">
    <text evidence="2">Belongs to the TMEM54 family.</text>
</comment>
<keyword evidence="5 6" id="KW-0472">Membrane</keyword>
<name>A0A6J2RZU4_COTGO</name>
<dbReference type="KEGG" id="cgob:115026604"/>
<proteinExistence type="inferred from homology"/>
<dbReference type="GO" id="GO:0016020">
    <property type="term" value="C:membrane"/>
    <property type="evidence" value="ECO:0007669"/>
    <property type="project" value="UniProtKB-SubCell"/>
</dbReference>
<feature type="transmembrane region" description="Helical" evidence="6">
    <location>
        <begin position="89"/>
        <end position="114"/>
    </location>
</feature>
<dbReference type="GeneID" id="115026604"/>
<organism evidence="7 8">
    <name type="scientific">Cottoperca gobio</name>
    <name type="common">Frogmouth</name>
    <name type="synonym">Aphritis gobio</name>
    <dbReference type="NCBI Taxonomy" id="56716"/>
    <lineage>
        <taxon>Eukaryota</taxon>
        <taxon>Metazoa</taxon>
        <taxon>Chordata</taxon>
        <taxon>Craniata</taxon>
        <taxon>Vertebrata</taxon>
        <taxon>Euteleostomi</taxon>
        <taxon>Actinopterygii</taxon>
        <taxon>Neopterygii</taxon>
        <taxon>Teleostei</taxon>
        <taxon>Neoteleostei</taxon>
        <taxon>Acanthomorphata</taxon>
        <taxon>Eupercaria</taxon>
        <taxon>Perciformes</taxon>
        <taxon>Notothenioidei</taxon>
        <taxon>Bovichtidae</taxon>
        <taxon>Cottoperca</taxon>
    </lineage>
</organism>
<keyword evidence="4 6" id="KW-1133">Transmembrane helix</keyword>
<evidence type="ECO:0000256" key="4">
    <source>
        <dbReference type="ARBA" id="ARBA00022989"/>
    </source>
</evidence>
<protein>
    <submittedName>
        <fullName evidence="8">Keratinocyte-associated protein 3 isoform X1</fullName>
    </submittedName>
</protein>
<feature type="transmembrane region" description="Helical" evidence="6">
    <location>
        <begin position="58"/>
        <end position="77"/>
    </location>
</feature>
<reference evidence="8" key="1">
    <citation type="submission" date="2025-08" db="UniProtKB">
        <authorList>
            <consortium name="RefSeq"/>
        </authorList>
    </citation>
    <scope>IDENTIFICATION</scope>
</reference>
<dbReference type="Pfam" id="PF12304">
    <property type="entry name" value="BCLP"/>
    <property type="match status" value="1"/>
</dbReference>
<dbReference type="OrthoDB" id="8718199at2759"/>
<feature type="transmembrane region" description="Helical" evidence="6">
    <location>
        <begin position="156"/>
        <end position="183"/>
    </location>
</feature>
<evidence type="ECO:0000256" key="2">
    <source>
        <dbReference type="ARBA" id="ARBA00011030"/>
    </source>
</evidence>
<comment type="subcellular location">
    <subcellularLocation>
        <location evidence="1">Membrane</location>
        <topology evidence="1">Multi-pass membrane protein</topology>
    </subcellularLocation>
</comment>